<dbReference type="KEGG" id="bvi:Bcep1808_7383"/>
<keyword evidence="1" id="KW-0614">Plasmid</keyword>
<dbReference type="AlphaFoldDB" id="A4JVF7"/>
<sequence length="125" mass="14073">MSAHRKRVDDIGAKRVGKFLRSAQIFAPVQRGTTAQISLARRTTPMLRNESRTYIGSITNICEILWCQQYLTGCAAAGRSLFMVPLPDALFVNRRGLQRYQSARVMTPVTNRTKCCVVEHGRDCL</sequence>
<proteinExistence type="predicted"/>
<dbReference type="HOGENOM" id="CLU_1988482_0_0_4"/>
<dbReference type="Proteomes" id="UP000002287">
    <property type="component" value="Plasmid pBVIE03"/>
</dbReference>
<evidence type="ECO:0000313" key="1">
    <source>
        <dbReference type="EMBL" id="ABO60260.1"/>
    </source>
</evidence>
<evidence type="ECO:0000313" key="2">
    <source>
        <dbReference type="Proteomes" id="UP000002287"/>
    </source>
</evidence>
<reference evidence="1 2" key="1">
    <citation type="submission" date="2007-03" db="EMBL/GenBank/DDBJ databases">
        <title>Complete sequence of plasmid pBVIE03 of Burkholderia vietnamiensis G4.</title>
        <authorList>
            <consortium name="US DOE Joint Genome Institute"/>
            <person name="Copeland A."/>
            <person name="Lucas S."/>
            <person name="Lapidus A."/>
            <person name="Barry K."/>
            <person name="Detter J.C."/>
            <person name="Glavina del Rio T."/>
            <person name="Hammon N."/>
            <person name="Israni S."/>
            <person name="Dalin E."/>
            <person name="Tice H."/>
            <person name="Pitluck S."/>
            <person name="Chain P."/>
            <person name="Malfatti S."/>
            <person name="Shin M."/>
            <person name="Vergez L."/>
            <person name="Schmutz J."/>
            <person name="Larimer F."/>
            <person name="Land M."/>
            <person name="Hauser L."/>
            <person name="Kyrpides N."/>
            <person name="Tiedje J."/>
            <person name="Richardson P."/>
        </authorList>
    </citation>
    <scope>NUCLEOTIDE SEQUENCE [LARGE SCALE GENOMIC DNA]</scope>
    <source>
        <strain evidence="2">G4 / LMG 22486</strain>
        <plasmid evidence="1 2">pBVIE03</plasmid>
    </source>
</reference>
<protein>
    <submittedName>
        <fullName evidence="1">Uncharacterized protein</fullName>
    </submittedName>
</protein>
<organism evidence="1 2">
    <name type="scientific">Burkholderia vietnamiensis (strain G4 / LMG 22486)</name>
    <name type="common">Burkholderia cepacia (strain R1808)</name>
    <dbReference type="NCBI Taxonomy" id="269482"/>
    <lineage>
        <taxon>Bacteria</taxon>
        <taxon>Pseudomonadati</taxon>
        <taxon>Pseudomonadota</taxon>
        <taxon>Betaproteobacteria</taxon>
        <taxon>Burkholderiales</taxon>
        <taxon>Burkholderiaceae</taxon>
        <taxon>Burkholderia</taxon>
        <taxon>Burkholderia cepacia complex</taxon>
    </lineage>
</organism>
<name>A4JVF7_BURVG</name>
<dbReference type="EMBL" id="CP000619">
    <property type="protein sequence ID" value="ABO60260.1"/>
    <property type="molecule type" value="Genomic_DNA"/>
</dbReference>
<accession>A4JVF7</accession>
<gene>
    <name evidence="1" type="ordered locus">Bcep1808_7383</name>
</gene>
<geneLocation type="plasmid" evidence="1 2">
    <name>pBVIE03</name>
</geneLocation>